<keyword evidence="1" id="KW-0472">Membrane</keyword>
<dbReference type="AlphaFoldDB" id="A0A4Y2N9U0"/>
<comment type="caution">
    <text evidence="2">The sequence shown here is derived from an EMBL/GenBank/DDBJ whole genome shotgun (WGS) entry which is preliminary data.</text>
</comment>
<name>A0A4Y2N9U0_ARAVE</name>
<sequence>MEYRLQISEDGCRRTCVVDRSEGGCAGRCHRDSANGEYTPPLLHGPRDSADRVVERRSWTSFKHTASHDSSDLFDQLQKLLTKFEGRQRLEAFFFALSILSFLQFYSSFVRK</sequence>
<feature type="transmembrane region" description="Helical" evidence="1">
    <location>
        <begin position="90"/>
        <end position="109"/>
    </location>
</feature>
<keyword evidence="1" id="KW-0812">Transmembrane</keyword>
<dbReference type="Proteomes" id="UP000499080">
    <property type="component" value="Unassembled WGS sequence"/>
</dbReference>
<protein>
    <submittedName>
        <fullName evidence="2">Uncharacterized protein</fullName>
    </submittedName>
</protein>
<reference evidence="2 3" key="1">
    <citation type="journal article" date="2019" name="Sci. Rep.">
        <title>Orb-weaving spider Araneus ventricosus genome elucidates the spidroin gene catalogue.</title>
        <authorList>
            <person name="Kono N."/>
            <person name="Nakamura H."/>
            <person name="Ohtoshi R."/>
            <person name="Moran D.A.P."/>
            <person name="Shinohara A."/>
            <person name="Yoshida Y."/>
            <person name="Fujiwara M."/>
            <person name="Mori M."/>
            <person name="Tomita M."/>
            <person name="Arakawa K."/>
        </authorList>
    </citation>
    <scope>NUCLEOTIDE SEQUENCE [LARGE SCALE GENOMIC DNA]</scope>
</reference>
<gene>
    <name evidence="2" type="ORF">AVEN_113772_1</name>
</gene>
<accession>A0A4Y2N9U0</accession>
<keyword evidence="1" id="KW-1133">Transmembrane helix</keyword>
<proteinExistence type="predicted"/>
<evidence type="ECO:0000313" key="3">
    <source>
        <dbReference type="Proteomes" id="UP000499080"/>
    </source>
</evidence>
<evidence type="ECO:0000313" key="2">
    <source>
        <dbReference type="EMBL" id="GBN34917.1"/>
    </source>
</evidence>
<dbReference type="EMBL" id="BGPR01008609">
    <property type="protein sequence ID" value="GBN34917.1"/>
    <property type="molecule type" value="Genomic_DNA"/>
</dbReference>
<keyword evidence="3" id="KW-1185">Reference proteome</keyword>
<organism evidence="2 3">
    <name type="scientific">Araneus ventricosus</name>
    <name type="common">Orbweaver spider</name>
    <name type="synonym">Epeira ventricosa</name>
    <dbReference type="NCBI Taxonomy" id="182803"/>
    <lineage>
        <taxon>Eukaryota</taxon>
        <taxon>Metazoa</taxon>
        <taxon>Ecdysozoa</taxon>
        <taxon>Arthropoda</taxon>
        <taxon>Chelicerata</taxon>
        <taxon>Arachnida</taxon>
        <taxon>Araneae</taxon>
        <taxon>Araneomorphae</taxon>
        <taxon>Entelegynae</taxon>
        <taxon>Araneoidea</taxon>
        <taxon>Araneidae</taxon>
        <taxon>Araneus</taxon>
    </lineage>
</organism>
<evidence type="ECO:0000256" key="1">
    <source>
        <dbReference type="SAM" id="Phobius"/>
    </source>
</evidence>